<comment type="caution">
    <text evidence="1">The sequence shown here is derived from an EMBL/GenBank/DDBJ whole genome shotgun (WGS) entry which is preliminary data.</text>
</comment>
<sequence length="141" mass="16270">MAMSLQDVQLSMIHFIGDNIADLKGNVVWVYKGVSLPKNTPFCTVENVEHTVRRMDKLNEYEENIFSFQIGIYADTHIRLLELLEEVKTNLQQKKVPMHGNSSVYFQVDVTNKTSDIDDENDAIQSHRMYLDAMVSIFNKI</sequence>
<protein>
    <submittedName>
        <fullName evidence="1">Uncharacterized protein</fullName>
    </submittedName>
</protein>
<evidence type="ECO:0000313" key="2">
    <source>
        <dbReference type="Proteomes" id="UP001556040"/>
    </source>
</evidence>
<gene>
    <name evidence="1" type="ORF">AB1471_15790</name>
</gene>
<reference evidence="1 2" key="1">
    <citation type="journal article" date="1979" name="Int. J. Syst. Evol. Microbiol.">
        <title>Bacillus globisporus subsp. marinus subsp. nov.</title>
        <authorList>
            <person name="Liu H."/>
        </authorList>
    </citation>
    <scope>NUCLEOTIDE SEQUENCE [LARGE SCALE GENOMIC DNA]</scope>
    <source>
        <strain evidence="1 2">DSM 1297</strain>
    </source>
</reference>
<organism evidence="1 2">
    <name type="scientific">Jeotgalibacillus marinus</name>
    <dbReference type="NCBI Taxonomy" id="86667"/>
    <lineage>
        <taxon>Bacteria</taxon>
        <taxon>Bacillati</taxon>
        <taxon>Bacillota</taxon>
        <taxon>Bacilli</taxon>
        <taxon>Bacillales</taxon>
        <taxon>Caryophanaceae</taxon>
        <taxon>Jeotgalibacillus</taxon>
    </lineage>
</organism>
<proteinExistence type="predicted"/>
<dbReference type="EMBL" id="JBFMIA010000028">
    <property type="protein sequence ID" value="MEW9503240.1"/>
    <property type="molecule type" value="Genomic_DNA"/>
</dbReference>
<accession>A0ABV3Q794</accession>
<dbReference type="Proteomes" id="UP001556040">
    <property type="component" value="Unassembled WGS sequence"/>
</dbReference>
<keyword evidence="2" id="KW-1185">Reference proteome</keyword>
<dbReference type="RefSeq" id="WP_367780728.1">
    <property type="nucleotide sequence ID" value="NZ_JBFMIA010000028.1"/>
</dbReference>
<evidence type="ECO:0000313" key="1">
    <source>
        <dbReference type="EMBL" id="MEW9503240.1"/>
    </source>
</evidence>
<name>A0ABV3Q794_9BACL</name>